<name>A0A9W5IP85_NEISU</name>
<dbReference type="InterPro" id="IPR002376">
    <property type="entry name" value="Formyl_transf_N"/>
</dbReference>
<dbReference type="Proteomes" id="UP000004621">
    <property type="component" value="Unassembled WGS sequence"/>
</dbReference>
<dbReference type="AlphaFoldDB" id="A0A9W5IP85"/>
<organism evidence="2 3">
    <name type="scientific">Neisseria subflava NJ9703</name>
    <dbReference type="NCBI Taxonomy" id="546268"/>
    <lineage>
        <taxon>Bacteria</taxon>
        <taxon>Pseudomonadati</taxon>
        <taxon>Pseudomonadota</taxon>
        <taxon>Betaproteobacteria</taxon>
        <taxon>Neisseriales</taxon>
        <taxon>Neisseriaceae</taxon>
        <taxon>Neisseria</taxon>
    </lineage>
</organism>
<dbReference type="CDD" id="cd08369">
    <property type="entry name" value="FMT_core"/>
    <property type="match status" value="1"/>
</dbReference>
<evidence type="ECO:0000259" key="1">
    <source>
        <dbReference type="Pfam" id="PF00551"/>
    </source>
</evidence>
<evidence type="ECO:0000313" key="3">
    <source>
        <dbReference type="Proteomes" id="UP000004621"/>
    </source>
</evidence>
<dbReference type="EMBL" id="ACEO02000013">
    <property type="protein sequence ID" value="EFC51177.1"/>
    <property type="molecule type" value="Genomic_DNA"/>
</dbReference>
<dbReference type="GO" id="GO:0005829">
    <property type="term" value="C:cytosol"/>
    <property type="evidence" value="ECO:0007669"/>
    <property type="project" value="TreeGrafter"/>
</dbReference>
<protein>
    <submittedName>
        <fullName evidence="2">Formyl transferase</fullName>
    </submittedName>
</protein>
<dbReference type="Pfam" id="PF00551">
    <property type="entry name" value="Formyl_trans_N"/>
    <property type="match status" value="1"/>
</dbReference>
<feature type="domain" description="Formyl transferase N-terminal" evidence="1">
    <location>
        <begin position="73"/>
        <end position="168"/>
    </location>
</feature>
<dbReference type="InterPro" id="IPR036477">
    <property type="entry name" value="Formyl_transf_N_sf"/>
</dbReference>
<dbReference type="PANTHER" id="PTHR11138">
    <property type="entry name" value="METHIONYL-TRNA FORMYLTRANSFERASE"/>
    <property type="match status" value="1"/>
</dbReference>
<comment type="caution">
    <text evidence="2">The sequence shown here is derived from an EMBL/GenBank/DDBJ whole genome shotgun (WGS) entry which is preliminary data.</text>
</comment>
<proteinExistence type="predicted"/>
<dbReference type="SUPFAM" id="SSF53328">
    <property type="entry name" value="Formyltransferase"/>
    <property type="match status" value="1"/>
</dbReference>
<sequence length="266" mass="30071">MHKGHFSMKILFMGRKQVSANLLRFLTKQDHIEIIGVLTDSHLQGSPTTAAAQELGLPLYTFDTALEAMREGRLKYDLGLSVLYWRKLRDEFLSIPTLGTINFHPALLPEYKGTGGYNLAIMDELNEWGNTAHYVDASIDTGEIIEVDRFPIDAETETAQSLERKTMQALEDFARRIITRAIESKTKLPTTPNIGGRYVSRDEMEAMKQIHDGDNIEKKIRAFWFPPYDGAYVEINGQKYTLINRQLLEEIAPKGSTSLFAGKTNA</sequence>
<gene>
    <name evidence="2" type="ORF">NEISUBOT_05348</name>
</gene>
<dbReference type="GO" id="GO:0004479">
    <property type="term" value="F:methionyl-tRNA formyltransferase activity"/>
    <property type="evidence" value="ECO:0007669"/>
    <property type="project" value="TreeGrafter"/>
</dbReference>
<dbReference type="PANTHER" id="PTHR11138:SF5">
    <property type="entry name" value="METHIONYL-TRNA FORMYLTRANSFERASE, MITOCHONDRIAL"/>
    <property type="match status" value="1"/>
</dbReference>
<evidence type="ECO:0000313" key="2">
    <source>
        <dbReference type="EMBL" id="EFC51177.1"/>
    </source>
</evidence>
<reference evidence="2 3" key="1">
    <citation type="submission" date="2010-01" db="EMBL/GenBank/DDBJ databases">
        <authorList>
            <person name="Weinstock G."/>
            <person name="Sodergren E."/>
            <person name="Clifton S."/>
            <person name="Fulton L."/>
            <person name="Fulton B."/>
            <person name="Courtney L."/>
            <person name="Fronick C."/>
            <person name="Harrison M."/>
            <person name="Strong C."/>
            <person name="Farmer C."/>
            <person name="Delahaunty K."/>
            <person name="Markovic C."/>
            <person name="Hall O."/>
            <person name="Minx P."/>
            <person name="Tomlinson C."/>
            <person name="Mitreva M."/>
            <person name="Nelson J."/>
            <person name="Hou S."/>
            <person name="Wollam A."/>
            <person name="Pepin K.H."/>
            <person name="Johnson M."/>
            <person name="Bhonagiri V."/>
            <person name="Nash W.E."/>
            <person name="Warren W."/>
            <person name="Chinwalla A."/>
            <person name="Mardis E.R."/>
            <person name="Wilson R.K."/>
        </authorList>
    </citation>
    <scope>NUCLEOTIDE SEQUENCE [LARGE SCALE GENOMIC DNA]</scope>
    <source>
        <strain evidence="2 3">NJ9703</strain>
    </source>
</reference>
<keyword evidence="2" id="KW-0808">Transferase</keyword>
<dbReference type="Gene3D" id="3.40.50.12230">
    <property type="match status" value="1"/>
</dbReference>
<accession>A0A9W5IP85</accession>